<dbReference type="SUPFAM" id="SSF141371">
    <property type="entry name" value="PilZ domain-like"/>
    <property type="match status" value="2"/>
</dbReference>
<accession>A0A1G7YRQ3</accession>
<dbReference type="GO" id="GO:0035438">
    <property type="term" value="F:cyclic-di-GMP binding"/>
    <property type="evidence" value="ECO:0007669"/>
    <property type="project" value="InterPro"/>
</dbReference>
<reference evidence="6 7" key="1">
    <citation type="submission" date="2016-10" db="EMBL/GenBank/DDBJ databases">
        <authorList>
            <person name="de Groot N.N."/>
        </authorList>
    </citation>
    <scope>NUCLEOTIDE SEQUENCE [LARGE SCALE GENOMIC DNA]</scope>
    <source>
        <strain evidence="6 7">CGMCC 1.10228</strain>
    </source>
</reference>
<keyword evidence="3" id="KW-0975">Bacterial flagellum</keyword>
<evidence type="ECO:0000313" key="6">
    <source>
        <dbReference type="EMBL" id="SDG99067.1"/>
    </source>
</evidence>
<evidence type="ECO:0000259" key="4">
    <source>
        <dbReference type="Pfam" id="PF07238"/>
    </source>
</evidence>
<name>A0A1G7YRQ3_9VIBR</name>
<proteinExistence type="predicted"/>
<dbReference type="AlphaFoldDB" id="A0A1G7YRQ3"/>
<feature type="domain" description="Type III secretion system flagellar brake protein YcgR PilZN" evidence="5">
    <location>
        <begin position="14"/>
        <end position="104"/>
    </location>
</feature>
<protein>
    <submittedName>
        <fullName evidence="6">Protein YcgR</fullName>
    </submittedName>
</protein>
<dbReference type="STRING" id="861298.SAMN04488136_1069"/>
<dbReference type="Gene3D" id="2.40.10.220">
    <property type="entry name" value="predicted glycosyltransferase like domains"/>
    <property type="match status" value="1"/>
</dbReference>
<gene>
    <name evidence="6" type="ORF">SAMN04488136_1069</name>
</gene>
<dbReference type="Pfam" id="PF12945">
    <property type="entry name" value="PilZNR"/>
    <property type="match status" value="1"/>
</dbReference>
<feature type="domain" description="PilZ" evidence="4">
    <location>
        <begin position="112"/>
        <end position="199"/>
    </location>
</feature>
<dbReference type="InterPro" id="IPR009875">
    <property type="entry name" value="PilZ_domain"/>
</dbReference>
<dbReference type="InterPro" id="IPR009926">
    <property type="entry name" value="T3SS_YcgR_PilZN"/>
</dbReference>
<dbReference type="OrthoDB" id="5915058at2"/>
<keyword evidence="7" id="KW-1185">Reference proteome</keyword>
<evidence type="ECO:0000313" key="7">
    <source>
        <dbReference type="Proteomes" id="UP000198854"/>
    </source>
</evidence>
<evidence type="ECO:0000256" key="2">
    <source>
        <dbReference type="ARBA" id="ARBA00022741"/>
    </source>
</evidence>
<dbReference type="InterPro" id="IPR012349">
    <property type="entry name" value="Split_barrel_FMN-bd"/>
</dbReference>
<keyword evidence="1" id="KW-0973">c-di-GMP</keyword>
<dbReference type="EMBL" id="FNDD01000006">
    <property type="protein sequence ID" value="SDG99067.1"/>
    <property type="molecule type" value="Genomic_DNA"/>
</dbReference>
<keyword evidence="2" id="KW-0547">Nucleotide-binding</keyword>
<dbReference type="Proteomes" id="UP000198854">
    <property type="component" value="Unassembled WGS sequence"/>
</dbReference>
<organism evidence="6 7">
    <name type="scientific">Vibrio xiamenensis</name>
    <dbReference type="NCBI Taxonomy" id="861298"/>
    <lineage>
        <taxon>Bacteria</taxon>
        <taxon>Pseudomonadati</taxon>
        <taxon>Pseudomonadota</taxon>
        <taxon>Gammaproteobacteria</taxon>
        <taxon>Vibrionales</taxon>
        <taxon>Vibrionaceae</taxon>
        <taxon>Vibrio</taxon>
    </lineage>
</organism>
<dbReference type="RefSeq" id="WP_093271137.1">
    <property type="nucleotide sequence ID" value="NZ_FNDD01000006.1"/>
</dbReference>
<evidence type="ECO:0000256" key="1">
    <source>
        <dbReference type="ARBA" id="ARBA00022636"/>
    </source>
</evidence>
<evidence type="ECO:0000259" key="5">
    <source>
        <dbReference type="Pfam" id="PF12945"/>
    </source>
</evidence>
<dbReference type="Gene3D" id="2.30.110.10">
    <property type="entry name" value="Electron Transport, Fmn-binding Protein, Chain A"/>
    <property type="match status" value="1"/>
</dbReference>
<evidence type="ECO:0000256" key="3">
    <source>
        <dbReference type="ARBA" id="ARBA00023143"/>
    </source>
</evidence>
<dbReference type="Pfam" id="PF07238">
    <property type="entry name" value="PilZ"/>
    <property type="match status" value="1"/>
</dbReference>
<sequence>MVQSVKLSLTNVLKPGMRLSVKFEWGTEDDLSGHAILIGLKADNYVIVELSAHLQQQLTMRNMTNVTTIIHGLSDRKLGDIVAFKTSVLTLLNQPTDLLFLRYPKHYVSKPLRSHERITMYLDAEIKVDTVSYAATMVDFSASGCALFVKGENRLKNNSRVDVSCALSTLIPDNLVYRIVAIEKRPTGHKIGVKFDRTLAIEGQLKAQLLMLHFVSDGL</sequence>